<proteinExistence type="predicted"/>
<organism evidence="2 3">
    <name type="scientific">Eiseniibacteriota bacterium</name>
    <dbReference type="NCBI Taxonomy" id="2212470"/>
    <lineage>
        <taxon>Bacteria</taxon>
        <taxon>Candidatus Eiseniibacteriota</taxon>
    </lineage>
</organism>
<gene>
    <name evidence="2" type="ORF">ACFL2Z_02725</name>
</gene>
<dbReference type="Gene3D" id="2.120.10.70">
    <property type="entry name" value="Fucose-specific lectin"/>
    <property type="match status" value="2"/>
</dbReference>
<accession>A0ABV6YP19</accession>
<name>A0ABV6YP19_UNCEI</name>
<protein>
    <submittedName>
        <fullName evidence="2">FlgD immunoglobulin-like domain containing protein</fullName>
    </submittedName>
</protein>
<dbReference type="CDD" id="cd15482">
    <property type="entry name" value="Sialidase_non-viral"/>
    <property type="match status" value="2"/>
</dbReference>
<dbReference type="SUPFAM" id="SSF89372">
    <property type="entry name" value="Fucose-specific lectin"/>
    <property type="match status" value="3"/>
</dbReference>
<feature type="domain" description="FlgD/Vpr Ig-like" evidence="1">
    <location>
        <begin position="978"/>
        <end position="1031"/>
    </location>
</feature>
<evidence type="ECO:0000313" key="3">
    <source>
        <dbReference type="Proteomes" id="UP001594288"/>
    </source>
</evidence>
<keyword evidence="3" id="KW-1185">Reference proteome</keyword>
<dbReference type="InterPro" id="IPR013783">
    <property type="entry name" value="Ig-like_fold"/>
</dbReference>
<dbReference type="Pfam" id="PF13860">
    <property type="entry name" value="FlgD_ig"/>
    <property type="match status" value="1"/>
</dbReference>
<dbReference type="Gene3D" id="2.60.40.4070">
    <property type="match status" value="1"/>
</dbReference>
<sequence>MTRSRQTGRGRIPGLVAPLLLVLLVLSVSPAAGNWMIETRLTTAPHASYLSGNNARCLVANEAGMLHLVWYDSRDGDSEIYYNRFNGVAWGPETALTNNGTASEDPAIVVDSGGVVHVVWVDQVGGDPRIYHKAFDGITWSTAMPVSEASIDCESPSIAADGLGRLHLVWRQYTGSWGVLYSMFDGVTWSASLKISDPAGYPTHPSVACDDSQHVHVAWSDYLYSDWEIHYIRFDGTVWEPEIRLTNDTGVSENPSVVADSEGNIHVFWDDNREDFLAYDIYQKTYDGITWSADTKIADAAENAFSPSAAAGPGGTLHAAWYDSPGGSTNVYYMAFDGIAWGSVEGLSAVWAASENPMVTLDSDGRVHAVWHDARDGNYEIYWRGESNLPKPEIAYIYPGHAMTFTDVHITDLAGAKFVEPVEVWLEKYGEQRVHATDETVVNAGKITCDFDLTAASLGLWDVVVQNMDLQCDTLFEAFLVTPLPPIELASIDPGNGTAYQEVHIAEISGQGLAVGAIVRLEMAGENNIEATNVSVDSDVSISCDFILTAAEAGSWDVVVENPDGQTGTLAGGFTVFSSPWSDDERLTYDATESYLPKPNARAIAVDSQGDIHIVWSDRRDGNWEIYYKFFDGASWGPDKRITAADGNSINPAIATDSSNHPHVVWDDYRDGDHEIYYKYHDGTYWSADERLTDAPGNSEYPSLAIDGDDNIHLTWQDDRVGSDQYAYYRMRVGSAWLEEHIVADDIASSGTPAIAVDGNNHAHIVWYQNLGDTERLFHRKFDGSTWGDTYVIADSREVYGPTVAIDDSNWVHVAWHDERHDNFEVFYRKYNGIDWGVEDRVTTASGLSANSSIVVDDSGYVHLVWRDERDGDAQIYYSRKEGDTWVVQTRLTKAPGQSAYPSLALAPDGALHMVWRDYRDGNYEIYYKTRALGEFAAIDDRITGVGPIENLRVVPNPVRLSMGPSARIQFSLTLKTEPVLSVYDVSGRLVRGIEARLMGPGPQSLAWDGKGNAGGRVAPGIYFLEISAAKHKASAKVIVLR</sequence>
<comment type="caution">
    <text evidence="2">The sequence shown here is derived from an EMBL/GenBank/DDBJ whole genome shotgun (WGS) entry which is preliminary data.</text>
</comment>
<dbReference type="Gene3D" id="2.60.40.10">
    <property type="entry name" value="Immunoglobulins"/>
    <property type="match status" value="1"/>
</dbReference>
<dbReference type="InterPro" id="IPR025965">
    <property type="entry name" value="FlgD/Vpr_Ig-like"/>
</dbReference>
<reference evidence="2 3" key="1">
    <citation type="submission" date="2024-09" db="EMBL/GenBank/DDBJ databases">
        <authorList>
            <person name="D'Angelo T."/>
        </authorList>
    </citation>
    <scope>NUCLEOTIDE SEQUENCE [LARGE SCALE GENOMIC DNA]</scope>
    <source>
        <strain evidence="2">SAG AM-311-F02</strain>
    </source>
</reference>
<dbReference type="EMBL" id="JBHPEI010000032">
    <property type="protein sequence ID" value="MFC1799806.1"/>
    <property type="molecule type" value="Genomic_DNA"/>
</dbReference>
<evidence type="ECO:0000313" key="2">
    <source>
        <dbReference type="EMBL" id="MFC1799806.1"/>
    </source>
</evidence>
<evidence type="ECO:0000259" key="1">
    <source>
        <dbReference type="Pfam" id="PF13860"/>
    </source>
</evidence>
<dbReference type="Proteomes" id="UP001594288">
    <property type="component" value="Unassembled WGS sequence"/>
</dbReference>